<dbReference type="AlphaFoldDB" id="A0A916YJD4"/>
<protein>
    <submittedName>
        <fullName evidence="1">Uncharacterized protein</fullName>
    </submittedName>
</protein>
<reference evidence="1" key="2">
    <citation type="submission" date="2020-09" db="EMBL/GenBank/DDBJ databases">
        <authorList>
            <person name="Sun Q."/>
            <person name="Zhou Y."/>
        </authorList>
    </citation>
    <scope>NUCLEOTIDE SEQUENCE</scope>
    <source>
        <strain evidence="1">CGMCC 1.15958</strain>
    </source>
</reference>
<reference evidence="1" key="1">
    <citation type="journal article" date="2014" name="Int. J. Syst. Evol. Microbiol.">
        <title>Complete genome sequence of Corynebacterium casei LMG S-19264T (=DSM 44701T), isolated from a smear-ripened cheese.</title>
        <authorList>
            <consortium name="US DOE Joint Genome Institute (JGI-PGF)"/>
            <person name="Walter F."/>
            <person name="Albersmeier A."/>
            <person name="Kalinowski J."/>
            <person name="Ruckert C."/>
        </authorList>
    </citation>
    <scope>NUCLEOTIDE SEQUENCE</scope>
    <source>
        <strain evidence="1">CGMCC 1.15958</strain>
    </source>
</reference>
<comment type="caution">
    <text evidence="1">The sequence shown here is derived from an EMBL/GenBank/DDBJ whole genome shotgun (WGS) entry which is preliminary data.</text>
</comment>
<dbReference type="EMBL" id="BMKK01000002">
    <property type="protein sequence ID" value="GGD47940.1"/>
    <property type="molecule type" value="Genomic_DNA"/>
</dbReference>
<dbReference type="Proteomes" id="UP000609064">
    <property type="component" value="Unassembled WGS sequence"/>
</dbReference>
<accession>A0A916YJD4</accession>
<evidence type="ECO:0000313" key="2">
    <source>
        <dbReference type="Proteomes" id="UP000609064"/>
    </source>
</evidence>
<sequence length="69" mass="7760">MGSITEMRGENEKFKTIFVPQQAQIQKGEQVSVSSWWVLWLVSENAIFSLSTTLQSSTSPQGRHESTSK</sequence>
<evidence type="ECO:0000313" key="1">
    <source>
        <dbReference type="EMBL" id="GGD47940.1"/>
    </source>
</evidence>
<proteinExistence type="predicted"/>
<gene>
    <name evidence="1" type="ORF">GCM10011514_09940</name>
</gene>
<organism evidence="1 2">
    <name type="scientific">Emticicia aquatilis</name>
    <dbReference type="NCBI Taxonomy" id="1537369"/>
    <lineage>
        <taxon>Bacteria</taxon>
        <taxon>Pseudomonadati</taxon>
        <taxon>Bacteroidota</taxon>
        <taxon>Cytophagia</taxon>
        <taxon>Cytophagales</taxon>
        <taxon>Leadbetterellaceae</taxon>
        <taxon>Emticicia</taxon>
    </lineage>
</organism>
<keyword evidence="2" id="KW-1185">Reference proteome</keyword>
<name>A0A916YJD4_9BACT</name>